<feature type="transmembrane region" description="Helical" evidence="2">
    <location>
        <begin position="82"/>
        <end position="100"/>
    </location>
</feature>
<accession>A0A8R7P8G9</accession>
<organism evidence="3 4">
    <name type="scientific">Triticum urartu</name>
    <name type="common">Red wild einkorn</name>
    <name type="synonym">Crithodium urartu</name>
    <dbReference type="NCBI Taxonomy" id="4572"/>
    <lineage>
        <taxon>Eukaryota</taxon>
        <taxon>Viridiplantae</taxon>
        <taxon>Streptophyta</taxon>
        <taxon>Embryophyta</taxon>
        <taxon>Tracheophyta</taxon>
        <taxon>Spermatophyta</taxon>
        <taxon>Magnoliopsida</taxon>
        <taxon>Liliopsida</taxon>
        <taxon>Poales</taxon>
        <taxon>Poaceae</taxon>
        <taxon>BOP clade</taxon>
        <taxon>Pooideae</taxon>
        <taxon>Triticodae</taxon>
        <taxon>Triticeae</taxon>
        <taxon>Triticinae</taxon>
        <taxon>Triticum</taxon>
    </lineage>
</organism>
<keyword evidence="4" id="KW-1185">Reference proteome</keyword>
<keyword evidence="2" id="KW-0812">Transmembrane</keyword>
<evidence type="ECO:0000313" key="3">
    <source>
        <dbReference type="EnsemblPlants" id="TuG1812G0100004836.01.T01"/>
    </source>
</evidence>
<feature type="coiled-coil region" evidence="1">
    <location>
        <begin position="117"/>
        <end position="144"/>
    </location>
</feature>
<dbReference type="InterPro" id="IPR036047">
    <property type="entry name" value="F-box-like_dom_sf"/>
</dbReference>
<reference evidence="3" key="3">
    <citation type="submission" date="2022-06" db="UniProtKB">
        <authorList>
            <consortium name="EnsemblPlants"/>
        </authorList>
    </citation>
    <scope>IDENTIFICATION</scope>
</reference>
<dbReference type="EnsemblPlants" id="TuG1812G0100004836.01.T01">
    <property type="protein sequence ID" value="TuG1812G0100004836.01.T01"/>
    <property type="gene ID" value="TuG1812G0100004836.01"/>
</dbReference>
<sequence>MLQSGEDRAKGPKFVYLLPSLVPSRGEARDKLLRFGEDAHHLLLPRVVPLVFRAQQLMVICPKQKLVSNVAYLIEQKCQKRIPLMFMCYVLCFAAADLFLWRNKKISVGVLAGATAIWLLFEEKNEHTQEKEQAQEKKSEQEKKAPDCCCWNVEDLVSVTTLHRLPPVDVARAACACRLLSTVASDRAVLEATFRAPWGVRHVLSDPATRAFWRAASLARFALSRALCRGVTVSGIALKYSVQLGVQEL</sequence>
<keyword evidence="2" id="KW-1133">Transmembrane helix</keyword>
<dbReference type="Gramene" id="TuG1812G0100004836.01.T01">
    <property type="protein sequence ID" value="TuG1812G0100004836.01.T01"/>
    <property type="gene ID" value="TuG1812G0100004836.01"/>
</dbReference>
<name>A0A8R7P8G9_TRIUA</name>
<proteinExistence type="predicted"/>
<keyword evidence="2" id="KW-0472">Membrane</keyword>
<dbReference type="AlphaFoldDB" id="A0A8R7P8G9"/>
<evidence type="ECO:0000256" key="2">
    <source>
        <dbReference type="SAM" id="Phobius"/>
    </source>
</evidence>
<evidence type="ECO:0000256" key="1">
    <source>
        <dbReference type="SAM" id="Coils"/>
    </source>
</evidence>
<evidence type="ECO:0000313" key="4">
    <source>
        <dbReference type="Proteomes" id="UP000015106"/>
    </source>
</evidence>
<reference evidence="4" key="1">
    <citation type="journal article" date="2013" name="Nature">
        <title>Draft genome of the wheat A-genome progenitor Triticum urartu.</title>
        <authorList>
            <person name="Ling H.Q."/>
            <person name="Zhao S."/>
            <person name="Liu D."/>
            <person name="Wang J."/>
            <person name="Sun H."/>
            <person name="Zhang C."/>
            <person name="Fan H."/>
            <person name="Li D."/>
            <person name="Dong L."/>
            <person name="Tao Y."/>
            <person name="Gao C."/>
            <person name="Wu H."/>
            <person name="Li Y."/>
            <person name="Cui Y."/>
            <person name="Guo X."/>
            <person name="Zheng S."/>
            <person name="Wang B."/>
            <person name="Yu K."/>
            <person name="Liang Q."/>
            <person name="Yang W."/>
            <person name="Lou X."/>
            <person name="Chen J."/>
            <person name="Feng M."/>
            <person name="Jian J."/>
            <person name="Zhang X."/>
            <person name="Luo G."/>
            <person name="Jiang Y."/>
            <person name="Liu J."/>
            <person name="Wang Z."/>
            <person name="Sha Y."/>
            <person name="Zhang B."/>
            <person name="Wu H."/>
            <person name="Tang D."/>
            <person name="Shen Q."/>
            <person name="Xue P."/>
            <person name="Zou S."/>
            <person name="Wang X."/>
            <person name="Liu X."/>
            <person name="Wang F."/>
            <person name="Yang Y."/>
            <person name="An X."/>
            <person name="Dong Z."/>
            <person name="Zhang K."/>
            <person name="Zhang X."/>
            <person name="Luo M.C."/>
            <person name="Dvorak J."/>
            <person name="Tong Y."/>
            <person name="Wang J."/>
            <person name="Yang H."/>
            <person name="Li Z."/>
            <person name="Wang D."/>
            <person name="Zhang A."/>
            <person name="Wang J."/>
        </authorList>
    </citation>
    <scope>NUCLEOTIDE SEQUENCE</scope>
    <source>
        <strain evidence="4">cv. G1812</strain>
    </source>
</reference>
<reference evidence="3" key="2">
    <citation type="submission" date="2018-03" db="EMBL/GenBank/DDBJ databases">
        <title>The Triticum urartu genome reveals the dynamic nature of wheat genome evolution.</title>
        <authorList>
            <person name="Ling H."/>
            <person name="Ma B."/>
            <person name="Shi X."/>
            <person name="Liu H."/>
            <person name="Dong L."/>
            <person name="Sun H."/>
            <person name="Cao Y."/>
            <person name="Gao Q."/>
            <person name="Zheng S."/>
            <person name="Li Y."/>
            <person name="Yu Y."/>
            <person name="Du H."/>
            <person name="Qi M."/>
            <person name="Li Y."/>
            <person name="Yu H."/>
            <person name="Cui Y."/>
            <person name="Wang N."/>
            <person name="Chen C."/>
            <person name="Wu H."/>
            <person name="Zhao Y."/>
            <person name="Zhang J."/>
            <person name="Li Y."/>
            <person name="Zhou W."/>
            <person name="Zhang B."/>
            <person name="Hu W."/>
            <person name="Eijk M."/>
            <person name="Tang J."/>
            <person name="Witsenboer H."/>
            <person name="Zhao S."/>
            <person name="Li Z."/>
            <person name="Zhang A."/>
            <person name="Wang D."/>
            <person name="Liang C."/>
        </authorList>
    </citation>
    <scope>NUCLEOTIDE SEQUENCE [LARGE SCALE GENOMIC DNA]</scope>
    <source>
        <strain evidence="3">cv. G1812</strain>
    </source>
</reference>
<dbReference type="SUPFAM" id="SSF81383">
    <property type="entry name" value="F-box domain"/>
    <property type="match status" value="1"/>
</dbReference>
<protein>
    <submittedName>
        <fullName evidence="3">Uncharacterized protein</fullName>
    </submittedName>
</protein>
<keyword evidence="1" id="KW-0175">Coiled coil</keyword>
<dbReference type="Proteomes" id="UP000015106">
    <property type="component" value="Chromosome 1"/>
</dbReference>